<evidence type="ECO:0000256" key="4">
    <source>
        <dbReference type="ARBA" id="ARBA00013208"/>
    </source>
</evidence>
<comment type="catalytic activity">
    <reaction evidence="1 6">
        <text>Cleavage of hydrophobic, N-terminal signal or leader sequences from secreted and periplasmic proteins.</text>
        <dbReference type="EC" id="3.4.21.89"/>
    </reaction>
</comment>
<keyword evidence="5 6" id="KW-0378">Hydrolase</keyword>
<comment type="similarity">
    <text evidence="3 6">Belongs to the peptidase S26 family.</text>
</comment>
<evidence type="ECO:0000256" key="7">
    <source>
        <dbReference type="SAM" id="MobiDB-lite"/>
    </source>
</evidence>
<dbReference type="InterPro" id="IPR036286">
    <property type="entry name" value="LexA/Signal_pep-like_sf"/>
</dbReference>
<feature type="transmembrane region" description="Helical" evidence="6">
    <location>
        <begin position="66"/>
        <end position="88"/>
    </location>
</feature>
<dbReference type="Pfam" id="PF10502">
    <property type="entry name" value="Peptidase_S26"/>
    <property type="match status" value="1"/>
</dbReference>
<evidence type="ECO:0000256" key="5">
    <source>
        <dbReference type="ARBA" id="ARBA00022801"/>
    </source>
</evidence>
<dbReference type="InterPro" id="IPR019533">
    <property type="entry name" value="Peptidase_S26"/>
</dbReference>
<keyword evidence="6" id="KW-0645">Protease</keyword>
<dbReference type="PANTHER" id="PTHR43390">
    <property type="entry name" value="SIGNAL PEPTIDASE I"/>
    <property type="match status" value="1"/>
</dbReference>
<evidence type="ECO:0000256" key="6">
    <source>
        <dbReference type="RuleBase" id="RU362042"/>
    </source>
</evidence>
<feature type="domain" description="Peptidase S26" evidence="8">
    <location>
        <begin position="63"/>
        <end position="267"/>
    </location>
</feature>
<evidence type="ECO:0000256" key="3">
    <source>
        <dbReference type="ARBA" id="ARBA00009370"/>
    </source>
</evidence>
<dbReference type="EMBL" id="JBHSQI010000003">
    <property type="protein sequence ID" value="MFC6153417.1"/>
    <property type="molecule type" value="Genomic_DNA"/>
</dbReference>
<evidence type="ECO:0000256" key="2">
    <source>
        <dbReference type="ARBA" id="ARBA00004401"/>
    </source>
</evidence>
<keyword evidence="6" id="KW-1133">Transmembrane helix</keyword>
<dbReference type="PRINTS" id="PR00727">
    <property type="entry name" value="LEADERPTASE"/>
</dbReference>
<evidence type="ECO:0000313" key="9">
    <source>
        <dbReference type="EMBL" id="MFC6153417.1"/>
    </source>
</evidence>
<evidence type="ECO:0000256" key="1">
    <source>
        <dbReference type="ARBA" id="ARBA00000677"/>
    </source>
</evidence>
<gene>
    <name evidence="9" type="primary">lepB</name>
    <name evidence="9" type="ORF">ACFPWU_07015</name>
</gene>
<dbReference type="EC" id="3.4.21.89" evidence="4 6"/>
<accession>A0ABW1QWU5</accession>
<keyword evidence="6" id="KW-0472">Membrane</keyword>
<dbReference type="RefSeq" id="WP_128221246.1">
    <property type="nucleotide sequence ID" value="NZ_CP034929.1"/>
</dbReference>
<dbReference type="PANTHER" id="PTHR43390:SF1">
    <property type="entry name" value="CHLOROPLAST PROCESSING PEPTIDASE"/>
    <property type="match status" value="1"/>
</dbReference>
<dbReference type="GO" id="GO:0009003">
    <property type="term" value="F:signal peptidase activity"/>
    <property type="evidence" value="ECO:0007669"/>
    <property type="project" value="UniProtKB-EC"/>
</dbReference>
<reference evidence="10" key="1">
    <citation type="journal article" date="2019" name="Int. J. Syst. Evol. Microbiol.">
        <title>The Global Catalogue of Microorganisms (GCM) 10K type strain sequencing project: providing services to taxonomists for standard genome sequencing and annotation.</title>
        <authorList>
            <consortium name="The Broad Institute Genomics Platform"/>
            <consortium name="The Broad Institute Genome Sequencing Center for Infectious Disease"/>
            <person name="Wu L."/>
            <person name="Ma J."/>
        </authorList>
    </citation>
    <scope>NUCLEOTIDE SEQUENCE [LARGE SCALE GENOMIC DNA]</scope>
    <source>
        <strain evidence="10">DFY28</strain>
    </source>
</reference>
<organism evidence="9 10">
    <name type="scientific">Nocardioides yefusunii</name>
    <dbReference type="NCBI Taxonomy" id="2500546"/>
    <lineage>
        <taxon>Bacteria</taxon>
        <taxon>Bacillati</taxon>
        <taxon>Actinomycetota</taxon>
        <taxon>Actinomycetes</taxon>
        <taxon>Propionibacteriales</taxon>
        <taxon>Nocardioidaceae</taxon>
        <taxon>Nocardioides</taxon>
    </lineage>
</organism>
<dbReference type="Gene3D" id="2.10.109.10">
    <property type="entry name" value="Umud Fragment, subunit A"/>
    <property type="match status" value="1"/>
</dbReference>
<evidence type="ECO:0000313" key="10">
    <source>
        <dbReference type="Proteomes" id="UP001596098"/>
    </source>
</evidence>
<dbReference type="CDD" id="cd06530">
    <property type="entry name" value="S26_SPase_I"/>
    <property type="match status" value="1"/>
</dbReference>
<dbReference type="Proteomes" id="UP001596098">
    <property type="component" value="Unassembled WGS sequence"/>
</dbReference>
<proteinExistence type="inferred from homology"/>
<keyword evidence="10" id="KW-1185">Reference proteome</keyword>
<feature type="compositionally biased region" description="Basic and acidic residues" evidence="7">
    <location>
        <begin position="1"/>
        <end position="18"/>
    </location>
</feature>
<comment type="subcellular location">
    <subcellularLocation>
        <location evidence="2">Cell membrane</location>
        <topology evidence="2">Single-pass type II membrane protein</topology>
    </subcellularLocation>
    <subcellularLocation>
        <location evidence="6">Membrane</location>
        <topology evidence="6">Single-pass type II membrane protein</topology>
    </subcellularLocation>
</comment>
<protein>
    <recommendedName>
        <fullName evidence="4 6">Signal peptidase I</fullName>
        <ecNumber evidence="4 6">3.4.21.89</ecNumber>
    </recommendedName>
</protein>
<keyword evidence="6" id="KW-0812">Transmembrane</keyword>
<dbReference type="InterPro" id="IPR019758">
    <property type="entry name" value="Pept_S26A_signal_pept_1_CS"/>
</dbReference>
<dbReference type="InterPro" id="IPR000223">
    <property type="entry name" value="Pept_S26A_signal_pept_1"/>
</dbReference>
<comment type="caution">
    <text evidence="9">The sequence shown here is derived from an EMBL/GenBank/DDBJ whole genome shotgun (WGS) entry which is preliminary data.</text>
</comment>
<dbReference type="PROSITE" id="PS00761">
    <property type="entry name" value="SPASE_I_3"/>
    <property type="match status" value="1"/>
</dbReference>
<feature type="region of interest" description="Disordered" evidence="7">
    <location>
        <begin position="1"/>
        <end position="50"/>
    </location>
</feature>
<evidence type="ECO:0000259" key="8">
    <source>
        <dbReference type="Pfam" id="PF10502"/>
    </source>
</evidence>
<sequence>MTSQDRDFPRPDDAEESRSFVPADSHDGTQIPDAAPAEEPRALTRKERKRQKAAAKKQLPLWQETILLLVLALTVAIVVKSFFIQAFYIPSESMEPGLVRNDRIVVQKISYWGGGEPQRGDVIVFKDPGGWLNDAQTEPGNIVAKAMTKVGLYPEGGHLVKRVVGVGGDVITCCDDDGRLKINGVAIDEPYVNDDPLTDCNGPMPGACDWQTVTVPEGHLFVMGDNRGHSADSSFHMCREGLETDCVPGREFVSTDLVVGRMAALVWPLGHARIEHRPDAFADVPDTASSDD</sequence>
<name>A0ABW1QWU5_9ACTN</name>
<dbReference type="NCBIfam" id="TIGR02227">
    <property type="entry name" value="sigpep_I_bact"/>
    <property type="match status" value="1"/>
</dbReference>
<dbReference type="SUPFAM" id="SSF51306">
    <property type="entry name" value="LexA/Signal peptidase"/>
    <property type="match status" value="1"/>
</dbReference>